<dbReference type="AlphaFoldDB" id="A0A1W9S0D1"/>
<evidence type="ECO:0000256" key="4">
    <source>
        <dbReference type="ARBA" id="ARBA00022723"/>
    </source>
</evidence>
<dbReference type="GO" id="GO:0046872">
    <property type="term" value="F:metal ion binding"/>
    <property type="evidence" value="ECO:0007669"/>
    <property type="project" value="UniProtKB-KW"/>
</dbReference>
<comment type="caution">
    <text evidence="10">The sequence shown here is derived from an EMBL/GenBank/DDBJ whole genome shotgun (WGS) entry which is preliminary data.</text>
</comment>
<keyword evidence="4 8" id="KW-0479">Metal-binding</keyword>
<dbReference type="PIRSF" id="PIRSF004911">
    <property type="entry name" value="DUF160"/>
    <property type="match status" value="1"/>
</dbReference>
<keyword evidence="2 8" id="KW-0004">4Fe-4S</keyword>
<name>A0A1W9S0D1_9BACT</name>
<dbReference type="SFLD" id="SFLDS00029">
    <property type="entry name" value="Radical_SAM"/>
    <property type="match status" value="1"/>
</dbReference>
<dbReference type="CDD" id="cd01335">
    <property type="entry name" value="Radical_SAM"/>
    <property type="match status" value="1"/>
</dbReference>
<dbReference type="Proteomes" id="UP000192611">
    <property type="component" value="Unassembled WGS sequence"/>
</dbReference>
<dbReference type="EMBL" id="NATQ01000083">
    <property type="protein sequence ID" value="OQX90243.1"/>
    <property type="molecule type" value="Genomic_DNA"/>
</dbReference>
<dbReference type="InterPro" id="IPR007197">
    <property type="entry name" value="rSAM"/>
</dbReference>
<evidence type="ECO:0000259" key="9">
    <source>
        <dbReference type="PROSITE" id="PS51918"/>
    </source>
</evidence>
<dbReference type="InterPro" id="IPR013785">
    <property type="entry name" value="Aldolase_TIM"/>
</dbReference>
<evidence type="ECO:0000256" key="3">
    <source>
        <dbReference type="ARBA" id="ARBA00022691"/>
    </source>
</evidence>
<evidence type="ECO:0000313" key="10">
    <source>
        <dbReference type="EMBL" id="OQX90243.1"/>
    </source>
</evidence>
<dbReference type="PANTHER" id="PTHR30538">
    <property type="entry name" value="LYSINE 2,3-AMINOMUTASE-RELATED"/>
    <property type="match status" value="1"/>
</dbReference>
<dbReference type="SFLD" id="SFLDG01070">
    <property type="entry name" value="PLP-dependent"/>
    <property type="match status" value="1"/>
</dbReference>
<dbReference type="NCBIfam" id="TIGR00238">
    <property type="entry name" value="KamA family radical SAM protein"/>
    <property type="match status" value="1"/>
</dbReference>
<keyword evidence="5" id="KW-0663">Pyridoxal phosphate</keyword>
<sequence>MYRTVRYLTKLDKVSGLSDEEREKLKQVEEKFPFRANEYYLDLIDWSDPDDPIRKIIIPQTEELDEWGSLDPSNESRYTVVHGLEHKYRDTAVILTTEFCGSYCRFCFRKRLFMHLKHDEIARDITPDLDYIEEHKEITNVLLTGGDPLALSTRNLETLIGNLRAMDHIRIIRIGTKIPAFNPYRILSDPHLLEVISKFSRPRRRIYIVTQFNHPREITEVAIEAVNLLIKAGAILVNQTPILRGINDNPDTLRELFKKLSFIGISPYYAFQCRPTVGNKPFRVPIVESYWLFERAKQGISGLAKRARLAMSHATGKVEILAVTEDNIILRYHRSPEPEDRGRVVVFKKNPDAYWLDQLGEPLEVVTP</sequence>
<feature type="binding site" evidence="8">
    <location>
        <position position="100"/>
    </location>
    <ligand>
        <name>[4Fe-4S] cluster</name>
        <dbReference type="ChEBI" id="CHEBI:49883"/>
        <note>4Fe-4S-S-AdoMet</note>
    </ligand>
</feature>
<evidence type="ECO:0000256" key="1">
    <source>
        <dbReference type="ARBA" id="ARBA00001933"/>
    </source>
</evidence>
<feature type="binding site" evidence="8">
    <location>
        <position position="104"/>
    </location>
    <ligand>
        <name>[4Fe-4S] cluster</name>
        <dbReference type="ChEBI" id="CHEBI:49883"/>
        <note>4Fe-4S-S-AdoMet</note>
    </ligand>
</feature>
<dbReference type="PANTHER" id="PTHR30538:SF0">
    <property type="entry name" value="L-LYSINE 2,3-AMINOMUTASE AQ_1632-RELATED"/>
    <property type="match status" value="1"/>
</dbReference>
<gene>
    <name evidence="10" type="ORF">B6D57_04185</name>
</gene>
<feature type="domain" description="Radical SAM core" evidence="9">
    <location>
        <begin position="86"/>
        <end position="306"/>
    </location>
</feature>
<dbReference type="GO" id="GO:0003824">
    <property type="term" value="F:catalytic activity"/>
    <property type="evidence" value="ECO:0007669"/>
    <property type="project" value="InterPro"/>
</dbReference>
<dbReference type="GO" id="GO:0051539">
    <property type="term" value="F:4 iron, 4 sulfur cluster binding"/>
    <property type="evidence" value="ECO:0007669"/>
    <property type="project" value="UniProtKB-KW"/>
</dbReference>
<dbReference type="Gene3D" id="3.20.20.70">
    <property type="entry name" value="Aldolase class I"/>
    <property type="match status" value="1"/>
</dbReference>
<evidence type="ECO:0000313" key="11">
    <source>
        <dbReference type="Proteomes" id="UP000192611"/>
    </source>
</evidence>
<reference evidence="11" key="1">
    <citation type="submission" date="2017-03" db="EMBL/GenBank/DDBJ databases">
        <title>Novel pathways for hydrocarbon cycling and metabolic interdependencies in hydrothermal sediment communities.</title>
        <authorList>
            <person name="Dombrowski N."/>
            <person name="Seitz K."/>
            <person name="Teske A."/>
            <person name="Baker B."/>
        </authorList>
    </citation>
    <scope>NUCLEOTIDE SEQUENCE [LARGE SCALE GENOMIC DNA]</scope>
</reference>
<organism evidence="10 11">
    <name type="scientific">Candidatus Coatesbacteria bacterium 4484_99</name>
    <dbReference type="NCBI Taxonomy" id="1970774"/>
    <lineage>
        <taxon>Bacteria</taxon>
        <taxon>Candidatus Coatesiibacteriota</taxon>
    </lineage>
</organism>
<evidence type="ECO:0000256" key="5">
    <source>
        <dbReference type="ARBA" id="ARBA00022898"/>
    </source>
</evidence>
<evidence type="ECO:0000256" key="6">
    <source>
        <dbReference type="ARBA" id="ARBA00023004"/>
    </source>
</evidence>
<evidence type="ECO:0000256" key="8">
    <source>
        <dbReference type="PIRSR" id="PIRSR004911-1"/>
    </source>
</evidence>
<keyword evidence="7 8" id="KW-0411">Iron-sulfur</keyword>
<dbReference type="InterPro" id="IPR058240">
    <property type="entry name" value="rSAM_sf"/>
</dbReference>
<comment type="cofactor">
    <cofactor evidence="1">
        <name>pyridoxal 5'-phosphate</name>
        <dbReference type="ChEBI" id="CHEBI:597326"/>
    </cofactor>
</comment>
<keyword evidence="6" id="KW-0408">Iron</keyword>
<evidence type="ECO:0000256" key="2">
    <source>
        <dbReference type="ARBA" id="ARBA00022485"/>
    </source>
</evidence>
<accession>A0A1W9S0D1</accession>
<proteinExistence type="predicted"/>
<dbReference type="PROSITE" id="PS51918">
    <property type="entry name" value="RADICAL_SAM"/>
    <property type="match status" value="1"/>
</dbReference>
<evidence type="ECO:0000256" key="7">
    <source>
        <dbReference type="ARBA" id="ARBA00023014"/>
    </source>
</evidence>
<protein>
    <submittedName>
        <fullName evidence="10">KamA family radical SAM protein</fullName>
    </submittedName>
</protein>
<dbReference type="InterPro" id="IPR003739">
    <property type="entry name" value="Lys_aminomutase/Glu_NH3_mut"/>
</dbReference>
<dbReference type="SUPFAM" id="SSF102114">
    <property type="entry name" value="Radical SAM enzymes"/>
    <property type="match status" value="1"/>
</dbReference>
<feature type="binding site" evidence="8">
    <location>
        <position position="107"/>
    </location>
    <ligand>
        <name>[4Fe-4S] cluster</name>
        <dbReference type="ChEBI" id="CHEBI:49883"/>
        <note>4Fe-4S-S-AdoMet</note>
    </ligand>
</feature>
<keyword evidence="3" id="KW-0949">S-adenosyl-L-methionine</keyword>
<dbReference type="Pfam" id="PF04055">
    <property type="entry name" value="Radical_SAM"/>
    <property type="match status" value="1"/>
</dbReference>